<reference evidence="1 2" key="1">
    <citation type="journal article" date="2023" name="Plants (Basel)">
        <title>Bridging the Gap: Combining Genomics and Transcriptomics Approaches to Understand Stylosanthes scabra, an Orphan Legume from the Brazilian Caatinga.</title>
        <authorList>
            <person name="Ferreira-Neto J.R.C."/>
            <person name="da Silva M.D."/>
            <person name="Binneck E."/>
            <person name="de Melo N.F."/>
            <person name="da Silva R.H."/>
            <person name="de Melo A.L.T.M."/>
            <person name="Pandolfi V."/>
            <person name="Bustamante F.O."/>
            <person name="Brasileiro-Vidal A.C."/>
            <person name="Benko-Iseppon A.M."/>
        </authorList>
    </citation>
    <scope>NUCLEOTIDE SEQUENCE [LARGE SCALE GENOMIC DNA]</scope>
    <source>
        <tissue evidence="1">Leaves</tissue>
    </source>
</reference>
<keyword evidence="2" id="KW-1185">Reference proteome</keyword>
<gene>
    <name evidence="1" type="ORF">PIB30_069635</name>
</gene>
<dbReference type="Proteomes" id="UP001341840">
    <property type="component" value="Unassembled WGS sequence"/>
</dbReference>
<comment type="caution">
    <text evidence="1">The sequence shown here is derived from an EMBL/GenBank/DDBJ whole genome shotgun (WGS) entry which is preliminary data.</text>
</comment>
<accession>A0ABU6SNB1</accession>
<organism evidence="1 2">
    <name type="scientific">Stylosanthes scabra</name>
    <dbReference type="NCBI Taxonomy" id="79078"/>
    <lineage>
        <taxon>Eukaryota</taxon>
        <taxon>Viridiplantae</taxon>
        <taxon>Streptophyta</taxon>
        <taxon>Embryophyta</taxon>
        <taxon>Tracheophyta</taxon>
        <taxon>Spermatophyta</taxon>
        <taxon>Magnoliopsida</taxon>
        <taxon>eudicotyledons</taxon>
        <taxon>Gunneridae</taxon>
        <taxon>Pentapetalae</taxon>
        <taxon>rosids</taxon>
        <taxon>fabids</taxon>
        <taxon>Fabales</taxon>
        <taxon>Fabaceae</taxon>
        <taxon>Papilionoideae</taxon>
        <taxon>50 kb inversion clade</taxon>
        <taxon>dalbergioids sensu lato</taxon>
        <taxon>Dalbergieae</taxon>
        <taxon>Pterocarpus clade</taxon>
        <taxon>Stylosanthes</taxon>
    </lineage>
</organism>
<evidence type="ECO:0000313" key="1">
    <source>
        <dbReference type="EMBL" id="MED6137932.1"/>
    </source>
</evidence>
<proteinExistence type="predicted"/>
<name>A0ABU6SNB1_9FABA</name>
<dbReference type="EMBL" id="JASCZI010061184">
    <property type="protein sequence ID" value="MED6137932.1"/>
    <property type="molecule type" value="Genomic_DNA"/>
</dbReference>
<sequence>MWPDVLGIGCVGLFVPTNVSGNTIGAAEPKGCVTFLLSWVYHRIPAFRSHGFEQQRFPLVERWIDYEPLRDREETRLRG</sequence>
<protein>
    <submittedName>
        <fullName evidence="1">Uncharacterized protein</fullName>
    </submittedName>
</protein>
<evidence type="ECO:0000313" key="2">
    <source>
        <dbReference type="Proteomes" id="UP001341840"/>
    </source>
</evidence>